<dbReference type="AlphaFoldDB" id="A0A4Q9VGR3"/>
<evidence type="ECO:0000259" key="3">
    <source>
        <dbReference type="Pfam" id="PF20454"/>
    </source>
</evidence>
<evidence type="ECO:0000313" key="4">
    <source>
        <dbReference type="EMBL" id="TBW33365.1"/>
    </source>
</evidence>
<dbReference type="Pfam" id="PF20454">
    <property type="entry name" value="GpA_nuclease"/>
    <property type="match status" value="1"/>
</dbReference>
<keyword evidence="5" id="KW-1185">Reference proteome</keyword>
<evidence type="ECO:0000256" key="1">
    <source>
        <dbReference type="SAM" id="MobiDB-lite"/>
    </source>
</evidence>
<feature type="domain" description="Terminase large subunit GpA endonuclease" evidence="3">
    <location>
        <begin position="352"/>
        <end position="642"/>
    </location>
</feature>
<organism evidence="4 5">
    <name type="scientific">Siculibacillus lacustris</name>
    <dbReference type="NCBI Taxonomy" id="1549641"/>
    <lineage>
        <taxon>Bacteria</taxon>
        <taxon>Pseudomonadati</taxon>
        <taxon>Pseudomonadota</taxon>
        <taxon>Alphaproteobacteria</taxon>
        <taxon>Hyphomicrobiales</taxon>
        <taxon>Ancalomicrobiaceae</taxon>
        <taxon>Siculibacillus</taxon>
    </lineage>
</organism>
<reference evidence="4 5" key="1">
    <citation type="submission" date="2019-02" db="EMBL/GenBank/DDBJ databases">
        <title>Siculibacillus lacustris gen. nov., sp. nov., a new rosette-forming bacterium isolated from a freshwater crater lake (Lake St. Ana, Romania).</title>
        <authorList>
            <person name="Felfoldi T."/>
            <person name="Marton Z."/>
            <person name="Szabo A."/>
            <person name="Mentes A."/>
            <person name="Boka K."/>
            <person name="Marialigeti K."/>
            <person name="Mathe I."/>
            <person name="Koncz M."/>
            <person name="Schumann P."/>
            <person name="Toth E."/>
        </authorList>
    </citation>
    <scope>NUCLEOTIDE SEQUENCE [LARGE SCALE GENOMIC DNA]</scope>
    <source>
        <strain evidence="4 5">SA-279</strain>
    </source>
</reference>
<dbReference type="Pfam" id="PF05876">
    <property type="entry name" value="GpA_ATPase"/>
    <property type="match status" value="1"/>
</dbReference>
<dbReference type="GO" id="GO:0004519">
    <property type="term" value="F:endonuclease activity"/>
    <property type="evidence" value="ECO:0007669"/>
    <property type="project" value="InterPro"/>
</dbReference>
<feature type="compositionally biased region" description="Pro residues" evidence="1">
    <location>
        <begin position="684"/>
        <end position="704"/>
    </location>
</feature>
<gene>
    <name evidence="4" type="ORF">EYW49_20615</name>
</gene>
<dbReference type="EMBL" id="SJFN01000045">
    <property type="protein sequence ID" value="TBW33365.1"/>
    <property type="molecule type" value="Genomic_DNA"/>
</dbReference>
<sequence>MFDERAAAARLAEIRGEFPGIVHGRTVLFDALITAARPEEELTVSEWADRYRKISPESGSPYPGDWRTARVPYLRQPLDCLHPDHPARRVTLKFSAQTGKSEVGVCWFGYIVDRSPGPMLTVLPTGEEAAKYNRVKLQPTVDASPRIRHRVRPENSRDEGASTTAFKRFAGGYNQITSATSSKGLQMVSIRWLILDEVAGYPKDADGRGSPVDQARARTKSYGDRAKELEVSTPGLVGDCRISEDYDAGDRRRLYMPCPQCGAFQVWGFDKMRPPTPASKNRPHFACEAEGCIVDQVSRDVMLAAHRWVPTWVAEGEPPVPTVIAAADIDLHAIEPCSGRVRDRQPSWANWSAWSPFEPWSDIWARSEAAHGDPGKEKVVTQQDLGEAWEPKSDTPDWEKLLEVRRAWTRGVVPYPAAVLYGFVDVQGNRFEWGLWAFGPGFQAWLVDRGVIAHEHTTAEAWNALDALTARQWTSEGGRDLDVMAWGIDTGAFTQALYDKVSKRHGLQATKSDNRPSAAPYKLTRADLRDVHGRPIAGRRIDLGLVGAWGLKVSVYEGLRHLVAGPRSDGTWPNATIHLPDWIGEDELRQLTAEVLVDTREEARGNARRQSLVKIGDAREWRKRHHWPNEGLDIAVGCRALAWGDGAGQIDRKRWDELVAAAHGPRAPETPQGELFASTLVAAPPQPASEPDPVLPPPLPPRPTFVPRRSGWLKR</sequence>
<comment type="caution">
    <text evidence="4">The sequence shown here is derived from an EMBL/GenBank/DDBJ whole genome shotgun (WGS) entry which is preliminary data.</text>
</comment>
<feature type="domain" description="Phage terminase large subunit GpA ATPase" evidence="2">
    <location>
        <begin position="61"/>
        <end position="308"/>
    </location>
</feature>
<dbReference type="OrthoDB" id="5181253at2"/>
<dbReference type="InterPro" id="IPR046453">
    <property type="entry name" value="GpA_ATPase"/>
</dbReference>
<protein>
    <submittedName>
        <fullName evidence="4">Terminase</fullName>
    </submittedName>
</protein>
<name>A0A4Q9VGR3_9HYPH</name>
<dbReference type="GO" id="GO:0016887">
    <property type="term" value="F:ATP hydrolysis activity"/>
    <property type="evidence" value="ECO:0007669"/>
    <property type="project" value="InterPro"/>
</dbReference>
<feature type="region of interest" description="Disordered" evidence="1">
    <location>
        <begin position="682"/>
        <end position="715"/>
    </location>
</feature>
<accession>A0A4Q9VGR3</accession>
<dbReference type="RefSeq" id="WP_131311521.1">
    <property type="nucleotide sequence ID" value="NZ_SJFN01000045.1"/>
</dbReference>
<evidence type="ECO:0000313" key="5">
    <source>
        <dbReference type="Proteomes" id="UP000292781"/>
    </source>
</evidence>
<dbReference type="Proteomes" id="UP000292781">
    <property type="component" value="Unassembled WGS sequence"/>
</dbReference>
<proteinExistence type="predicted"/>
<dbReference type="InterPro" id="IPR046454">
    <property type="entry name" value="GpA_endonuclease"/>
</dbReference>
<evidence type="ECO:0000259" key="2">
    <source>
        <dbReference type="Pfam" id="PF05876"/>
    </source>
</evidence>